<dbReference type="Gene3D" id="3.40.50.300">
    <property type="entry name" value="P-loop containing nucleotide triphosphate hydrolases"/>
    <property type="match status" value="1"/>
</dbReference>
<accession>A0A1X7A9B8</accession>
<dbReference type="InterPro" id="IPR027417">
    <property type="entry name" value="P-loop_NTPase"/>
</dbReference>
<gene>
    <name evidence="2" type="ORF">ROA7450_04145</name>
</gene>
<evidence type="ECO:0000313" key="3">
    <source>
        <dbReference type="Proteomes" id="UP000193061"/>
    </source>
</evidence>
<name>A0A1X7A9B8_9RHOB</name>
<reference evidence="2 3" key="1">
    <citation type="submission" date="2017-03" db="EMBL/GenBank/DDBJ databases">
        <authorList>
            <person name="Afonso C.L."/>
            <person name="Miller P.J."/>
            <person name="Scott M.A."/>
            <person name="Spackman E."/>
            <person name="Goraichik I."/>
            <person name="Dimitrov K.M."/>
            <person name="Suarez D.L."/>
            <person name="Swayne D.E."/>
        </authorList>
    </citation>
    <scope>NUCLEOTIDE SEQUENCE [LARGE SCALE GENOMIC DNA]</scope>
    <source>
        <strain evidence="2 3">CECT 7450</strain>
    </source>
</reference>
<evidence type="ECO:0000259" key="1">
    <source>
        <dbReference type="Pfam" id="PF13521"/>
    </source>
</evidence>
<sequence length="156" mass="17890">MFAELMLGWGLRSYRTALAMNGCVLVDRRIPDIIGYLPLCDLPVPTHIQMAENLYPYNEQDFLGSYWDTIFVQDAERKQGRQKAKVTGKVMVETYTRLCNQLTELPSVVIKERADVVVDCLKSVRRIRLRPVNSPFGKCCANHEWPVFTPHSSTKI</sequence>
<dbReference type="Pfam" id="PF13521">
    <property type="entry name" value="AAA_28"/>
    <property type="match status" value="1"/>
</dbReference>
<dbReference type="Proteomes" id="UP000193061">
    <property type="component" value="Unassembled WGS sequence"/>
</dbReference>
<evidence type="ECO:0000313" key="2">
    <source>
        <dbReference type="EMBL" id="SLN73510.1"/>
    </source>
</evidence>
<feature type="domain" description="NadR/Ttd14 AAA" evidence="1">
    <location>
        <begin position="2"/>
        <end position="113"/>
    </location>
</feature>
<dbReference type="AlphaFoldDB" id="A0A1X7A9B8"/>
<dbReference type="InterPro" id="IPR038727">
    <property type="entry name" value="NadR/Ttd14_AAA_dom"/>
</dbReference>
<keyword evidence="3" id="KW-1185">Reference proteome</keyword>
<dbReference type="EMBL" id="FWFX01000023">
    <property type="protein sequence ID" value="SLN73510.1"/>
    <property type="molecule type" value="Genomic_DNA"/>
</dbReference>
<dbReference type="RefSeq" id="WP_234999617.1">
    <property type="nucleotide sequence ID" value="NZ_FWFX01000023.1"/>
</dbReference>
<protein>
    <recommendedName>
        <fullName evidence="1">NadR/Ttd14 AAA domain-containing protein</fullName>
    </recommendedName>
</protein>
<proteinExistence type="predicted"/>
<organism evidence="2 3">
    <name type="scientific">Roseovarius albus</name>
    <dbReference type="NCBI Taxonomy" id="1247867"/>
    <lineage>
        <taxon>Bacteria</taxon>
        <taxon>Pseudomonadati</taxon>
        <taxon>Pseudomonadota</taxon>
        <taxon>Alphaproteobacteria</taxon>
        <taxon>Rhodobacterales</taxon>
        <taxon>Roseobacteraceae</taxon>
        <taxon>Roseovarius</taxon>
    </lineage>
</organism>